<name>X1H0G5_9ZZZZ</name>
<organism evidence="1">
    <name type="scientific">marine sediment metagenome</name>
    <dbReference type="NCBI Taxonomy" id="412755"/>
    <lineage>
        <taxon>unclassified sequences</taxon>
        <taxon>metagenomes</taxon>
        <taxon>ecological metagenomes</taxon>
    </lineage>
</organism>
<accession>X1H0G5</accession>
<dbReference type="AlphaFoldDB" id="X1H0G5"/>
<sequence>MPNGLKKFFDETFGSPDEALKTVRAVSEALTGLDRSKLRLVRSVIVEVGKVKGSPEELETFLEIMRLITSASLEQLTAIRDITANLVKLVKLLPKDMSLQTLPLKEIIEEVKKGG</sequence>
<protein>
    <submittedName>
        <fullName evidence="1">Uncharacterized protein</fullName>
    </submittedName>
</protein>
<dbReference type="EMBL" id="BARU01006483">
    <property type="protein sequence ID" value="GAH47349.1"/>
    <property type="molecule type" value="Genomic_DNA"/>
</dbReference>
<proteinExistence type="predicted"/>
<evidence type="ECO:0000313" key="1">
    <source>
        <dbReference type="EMBL" id="GAH47349.1"/>
    </source>
</evidence>
<gene>
    <name evidence="1" type="ORF">S03H2_12755</name>
</gene>
<comment type="caution">
    <text evidence="1">The sequence shown here is derived from an EMBL/GenBank/DDBJ whole genome shotgun (WGS) entry which is preliminary data.</text>
</comment>
<reference evidence="1" key="1">
    <citation type="journal article" date="2014" name="Front. Microbiol.">
        <title>High frequency of phylogenetically diverse reductive dehalogenase-homologous genes in deep subseafloor sedimentary metagenomes.</title>
        <authorList>
            <person name="Kawai M."/>
            <person name="Futagami T."/>
            <person name="Toyoda A."/>
            <person name="Takaki Y."/>
            <person name="Nishi S."/>
            <person name="Hori S."/>
            <person name="Arai W."/>
            <person name="Tsubouchi T."/>
            <person name="Morono Y."/>
            <person name="Uchiyama I."/>
            <person name="Ito T."/>
            <person name="Fujiyama A."/>
            <person name="Inagaki F."/>
            <person name="Takami H."/>
        </authorList>
    </citation>
    <scope>NUCLEOTIDE SEQUENCE</scope>
    <source>
        <strain evidence="1">Expedition CK06-06</strain>
    </source>
</reference>